<name>A0A1H4F3R5_9GAMM</name>
<accession>A0A1H4F3R5</accession>
<dbReference type="RefSeq" id="WP_235195074.1">
    <property type="nucleotide sequence ID" value="NZ_JBKGCH010000002.1"/>
</dbReference>
<dbReference type="AlphaFoldDB" id="A0A1H4F3R5"/>
<dbReference type="InterPro" id="IPR017738">
    <property type="entry name" value="T6SS-assoc_VCA0118"/>
</dbReference>
<sequence length="197" mass="21756">MMSILSLLPLLVSASTAPAPHWERLLQQCGQETVPQVRLACYDAIGRASAPTAGTSARPADWHDLVANHSARGRDGFVLNRDDASDSQTLTRRAVEGGTLTISCSSAITHLRLQLDNAWPGEQIQARIDGEPTADNWFVRNRGMLLEFGRGLPAIEELKRWIGHRELLLSDDRGRTVQVDLTGLGDALKPLRQQCRW</sequence>
<organism evidence="1 2">
    <name type="scientific">Lonsdalea quercina</name>
    <dbReference type="NCBI Taxonomy" id="71657"/>
    <lineage>
        <taxon>Bacteria</taxon>
        <taxon>Pseudomonadati</taxon>
        <taxon>Pseudomonadota</taxon>
        <taxon>Gammaproteobacteria</taxon>
        <taxon>Enterobacterales</taxon>
        <taxon>Pectobacteriaceae</taxon>
        <taxon>Lonsdalea</taxon>
    </lineage>
</organism>
<evidence type="ECO:0000313" key="2">
    <source>
        <dbReference type="Proteomes" id="UP000187280"/>
    </source>
</evidence>
<keyword evidence="2" id="KW-1185">Reference proteome</keyword>
<reference evidence="1 2" key="1">
    <citation type="submission" date="2016-10" db="EMBL/GenBank/DDBJ databases">
        <authorList>
            <person name="de Groot N.N."/>
        </authorList>
    </citation>
    <scope>NUCLEOTIDE SEQUENCE [LARGE SCALE GENOMIC DNA]</scope>
    <source>
        <strain evidence="1 2">ATCC 29281</strain>
    </source>
</reference>
<dbReference type="STRING" id="71657.SAMN02982996_02915"/>
<dbReference type="Proteomes" id="UP000187280">
    <property type="component" value="Unassembled WGS sequence"/>
</dbReference>
<dbReference type="NCBIfam" id="TIGR03360">
    <property type="entry name" value="VI_minor_1"/>
    <property type="match status" value="1"/>
</dbReference>
<dbReference type="eggNOG" id="ENOG5032RR9">
    <property type="taxonomic scope" value="Bacteria"/>
</dbReference>
<proteinExistence type="predicted"/>
<dbReference type="EMBL" id="FNQS01000011">
    <property type="protein sequence ID" value="SEA91923.1"/>
    <property type="molecule type" value="Genomic_DNA"/>
</dbReference>
<dbReference type="Pfam" id="PF11319">
    <property type="entry name" value="VasI"/>
    <property type="match status" value="1"/>
</dbReference>
<gene>
    <name evidence="1" type="ORF">SAMN02982996_02915</name>
</gene>
<evidence type="ECO:0000313" key="1">
    <source>
        <dbReference type="EMBL" id="SEA91923.1"/>
    </source>
</evidence>
<protein>
    <submittedName>
        <fullName evidence="1">Type VI secretion system protein VasI</fullName>
    </submittedName>
</protein>